<feature type="coiled-coil region" evidence="1">
    <location>
        <begin position="184"/>
        <end position="289"/>
    </location>
</feature>
<dbReference type="Proteomes" id="UP001341840">
    <property type="component" value="Unassembled WGS sequence"/>
</dbReference>
<protein>
    <submittedName>
        <fullName evidence="3">Uncharacterized protein</fullName>
    </submittedName>
</protein>
<comment type="caution">
    <text evidence="3">The sequence shown here is derived from an EMBL/GenBank/DDBJ whole genome shotgun (WGS) entry which is preliminary data.</text>
</comment>
<dbReference type="EMBL" id="JASCZI010241699">
    <property type="protein sequence ID" value="MED6205215.1"/>
    <property type="molecule type" value="Genomic_DNA"/>
</dbReference>
<feature type="compositionally biased region" description="Basic and acidic residues" evidence="2">
    <location>
        <begin position="164"/>
        <end position="179"/>
    </location>
</feature>
<dbReference type="PANTHER" id="PTHR35992">
    <property type="entry name" value="CYTOMATRIX PROTEIN-LIKE PROTEIN"/>
    <property type="match status" value="1"/>
</dbReference>
<evidence type="ECO:0000256" key="2">
    <source>
        <dbReference type="SAM" id="MobiDB-lite"/>
    </source>
</evidence>
<feature type="compositionally biased region" description="Low complexity" evidence="2">
    <location>
        <begin position="13"/>
        <end position="22"/>
    </location>
</feature>
<evidence type="ECO:0000256" key="1">
    <source>
        <dbReference type="SAM" id="Coils"/>
    </source>
</evidence>
<gene>
    <name evidence="3" type="ORF">PIB30_015774</name>
</gene>
<feature type="region of interest" description="Disordered" evidence="2">
    <location>
        <begin position="1"/>
        <end position="33"/>
    </location>
</feature>
<sequence length="378" mass="42952">MPDAMPATRPTRSSTKAPSTLSSPPPPSSSSSESDIFKLMLKIVRNQQNQLHSLSTHNKFLQDRWRIQNEAWQSDNRIHTDHISQIKGVLKFEEKKRLLEAARADLMVGYKNREASFYKWILEHTEDELADFKALFESYSCKSSKGEDQGTVLKDTTDKRKKRSNDSEKENKLTGKNTEEEMSSLKIKDELRILKEECEKLASEKKFVWNQYNIMEKDFRDKLSAKQAEVEKANEKVRALVEQMESENSKKDSTISQLVSKVASMEAERERLNQEISRLSSEVDSVRKSNKDQVTPVLNRCTEATKSSNSGTSKSGRNRNTAMKKEVYTPDVPPPSKLSGKGNTSLKRKEGPVSLTSETPKLFSSGFKVPKLKAPLRV</sequence>
<accession>A0ABU6Y613</accession>
<proteinExistence type="predicted"/>
<feature type="region of interest" description="Disordered" evidence="2">
    <location>
        <begin position="143"/>
        <end position="181"/>
    </location>
</feature>
<feature type="compositionally biased region" description="Low complexity" evidence="2">
    <location>
        <begin position="305"/>
        <end position="319"/>
    </location>
</feature>
<name>A0ABU6Y613_9FABA</name>
<reference evidence="3 4" key="1">
    <citation type="journal article" date="2023" name="Plants (Basel)">
        <title>Bridging the Gap: Combining Genomics and Transcriptomics Approaches to Understand Stylosanthes scabra, an Orphan Legume from the Brazilian Caatinga.</title>
        <authorList>
            <person name="Ferreira-Neto J.R.C."/>
            <person name="da Silva M.D."/>
            <person name="Binneck E."/>
            <person name="de Melo N.F."/>
            <person name="da Silva R.H."/>
            <person name="de Melo A.L.T.M."/>
            <person name="Pandolfi V."/>
            <person name="Bustamante F.O."/>
            <person name="Brasileiro-Vidal A.C."/>
            <person name="Benko-Iseppon A.M."/>
        </authorList>
    </citation>
    <scope>NUCLEOTIDE SEQUENCE [LARGE SCALE GENOMIC DNA]</scope>
    <source>
        <tissue evidence="3">Leaves</tissue>
    </source>
</reference>
<keyword evidence="1" id="KW-0175">Coiled coil</keyword>
<evidence type="ECO:0000313" key="3">
    <source>
        <dbReference type="EMBL" id="MED6205215.1"/>
    </source>
</evidence>
<organism evidence="3 4">
    <name type="scientific">Stylosanthes scabra</name>
    <dbReference type="NCBI Taxonomy" id="79078"/>
    <lineage>
        <taxon>Eukaryota</taxon>
        <taxon>Viridiplantae</taxon>
        <taxon>Streptophyta</taxon>
        <taxon>Embryophyta</taxon>
        <taxon>Tracheophyta</taxon>
        <taxon>Spermatophyta</taxon>
        <taxon>Magnoliopsida</taxon>
        <taxon>eudicotyledons</taxon>
        <taxon>Gunneridae</taxon>
        <taxon>Pentapetalae</taxon>
        <taxon>rosids</taxon>
        <taxon>fabids</taxon>
        <taxon>Fabales</taxon>
        <taxon>Fabaceae</taxon>
        <taxon>Papilionoideae</taxon>
        <taxon>50 kb inversion clade</taxon>
        <taxon>dalbergioids sensu lato</taxon>
        <taxon>Dalbergieae</taxon>
        <taxon>Pterocarpus clade</taxon>
        <taxon>Stylosanthes</taxon>
    </lineage>
</organism>
<dbReference type="PANTHER" id="PTHR35992:SF1">
    <property type="entry name" value="CYTOMATRIX PROTEIN-LIKE PROTEIN"/>
    <property type="match status" value="1"/>
</dbReference>
<keyword evidence="4" id="KW-1185">Reference proteome</keyword>
<feature type="region of interest" description="Disordered" evidence="2">
    <location>
        <begin position="303"/>
        <end position="378"/>
    </location>
</feature>
<evidence type="ECO:0000313" key="4">
    <source>
        <dbReference type="Proteomes" id="UP001341840"/>
    </source>
</evidence>